<dbReference type="GO" id="GO:0016163">
    <property type="term" value="F:nitrogenase activity"/>
    <property type="evidence" value="ECO:0007669"/>
    <property type="project" value="InterPro"/>
</dbReference>
<dbReference type="InterPro" id="IPR049939">
    <property type="entry name" value="NifE-like"/>
</dbReference>
<comment type="similarity">
    <text evidence="3 6">Belongs to the NifD/NifK/NifE/NifN family.</text>
</comment>
<evidence type="ECO:0000256" key="3">
    <source>
        <dbReference type="ARBA" id="ARBA00011002"/>
    </source>
</evidence>
<dbReference type="SUPFAM" id="SSF53807">
    <property type="entry name" value="Helical backbone' metal receptor"/>
    <property type="match status" value="1"/>
</dbReference>
<evidence type="ECO:0000313" key="8">
    <source>
        <dbReference type="EMBL" id="EKF87095.1"/>
    </source>
</evidence>
<dbReference type="Gene3D" id="3.40.50.12380">
    <property type="entry name" value="Nitrogenase MoFe cofactor biosynthesis protein NifE, C-terminal"/>
    <property type="match status" value="1"/>
</dbReference>
<evidence type="ECO:0000313" key="9">
    <source>
        <dbReference type="Proteomes" id="UP000007360"/>
    </source>
</evidence>
<gene>
    <name evidence="8" type="ORF">A994_02385</name>
</gene>
<dbReference type="Gene3D" id="3.40.50.1980">
    <property type="entry name" value="Nitrogenase molybdenum iron protein domain"/>
    <property type="match status" value="1"/>
</dbReference>
<keyword evidence="9" id="KW-1185">Reference proteome</keyword>
<dbReference type="Pfam" id="PF00148">
    <property type="entry name" value="Oxidored_nitro"/>
    <property type="match status" value="1"/>
</dbReference>
<comment type="pathway">
    <text evidence="2">Cofactor biosynthesis; Fe-Mo cofactor biosynthesis.</text>
</comment>
<dbReference type="InterPro" id="IPR000318">
    <property type="entry name" value="Nase_comp1_CS"/>
</dbReference>
<dbReference type="PATRIC" id="fig|1204725.3.peg.483"/>
<evidence type="ECO:0000256" key="4">
    <source>
        <dbReference type="ARBA" id="ARBA00013280"/>
    </source>
</evidence>
<evidence type="ECO:0000259" key="7">
    <source>
        <dbReference type="Pfam" id="PF00148"/>
    </source>
</evidence>
<evidence type="ECO:0000256" key="5">
    <source>
        <dbReference type="ARBA" id="ARBA00023231"/>
    </source>
</evidence>
<reference evidence="8 9" key="1">
    <citation type="journal article" date="2012" name="J. Bacteriol.">
        <title>Draft genome sequence of Methanobacterium formicicum DSM 3637, an archaebacterium isolated from the methane producer amoeba Pelomyxa palustris.</title>
        <authorList>
            <person name="Gutierrez G."/>
        </authorList>
    </citation>
    <scope>NUCLEOTIDE SEQUENCE [LARGE SCALE GENOMIC DNA]</scope>
    <source>
        <strain evidence="9">DSM 3637 / PP1</strain>
    </source>
</reference>
<comment type="caution">
    <text evidence="8">The sequence shown here is derived from an EMBL/GenBank/DDBJ whole genome shotgun (WGS) entry which is preliminary data.</text>
</comment>
<comment type="function">
    <text evidence="1">This protein may play a role in the biosynthesis of the prosthetic group of nitrogenase (FeMo cofactor).</text>
</comment>
<evidence type="ECO:0000256" key="6">
    <source>
        <dbReference type="RuleBase" id="RU004021"/>
    </source>
</evidence>
<dbReference type="InterPro" id="IPR000510">
    <property type="entry name" value="Nase/OxRdtase_comp1"/>
</dbReference>
<dbReference type="PROSITE" id="PS00699">
    <property type="entry name" value="NITROGENASE_1_1"/>
    <property type="match status" value="1"/>
</dbReference>
<organism evidence="8 9">
    <name type="scientific">Methanobacterium formicicum (strain DSM 3637 / PP1)</name>
    <dbReference type="NCBI Taxonomy" id="1204725"/>
    <lineage>
        <taxon>Archaea</taxon>
        <taxon>Methanobacteriati</taxon>
        <taxon>Methanobacteriota</taxon>
        <taxon>Methanomada group</taxon>
        <taxon>Methanobacteria</taxon>
        <taxon>Methanobacteriales</taxon>
        <taxon>Methanobacteriaceae</taxon>
        <taxon>Methanobacterium</taxon>
    </lineage>
</organism>
<dbReference type="PANTHER" id="PTHR42956:SF1">
    <property type="entry name" value="NITROGENASE IRON-MOLYBDENUM COFACTOR BIOSYNTHESIS PROTEIN NIFE"/>
    <property type="match status" value="1"/>
</dbReference>
<dbReference type="Proteomes" id="UP000007360">
    <property type="component" value="Unassembled WGS sequence"/>
</dbReference>
<dbReference type="AlphaFoldDB" id="K2RWD7"/>
<feature type="domain" description="Nitrogenase/oxidoreductase component 1" evidence="7">
    <location>
        <begin position="74"/>
        <end position="503"/>
    </location>
</feature>
<dbReference type="EMBL" id="AMPO01000001">
    <property type="protein sequence ID" value="EKF87095.1"/>
    <property type="molecule type" value="Genomic_DNA"/>
</dbReference>
<protein>
    <recommendedName>
        <fullName evidence="4">Nitrogenase iron-molybdenum cofactor biosynthesis protein NifE</fullName>
    </recommendedName>
</protein>
<dbReference type="InterPro" id="IPR005973">
    <property type="entry name" value="NifE"/>
</dbReference>
<sequence length="604" mass="67201">MQKNNKSHHNPQKGDKEVISSLDLQDIKIPKIPKEVISTLKSRKKHMCIKREGNESTPACNQASVPGMVTQRSCVYGGARVVLMPITDAIHLVHGPLGCASCTWDIRGSRSSGSELYRNGFSTDLQEKDIVFGGEKKLLETIVELNQLFKPAAIFVYATCVVGLIGDDIKSVCREATEITGSRVIPVQSEGFRSVNKSLGHQLACDAMLEYLIGTEPPQKSIKTSQKSIKTPQKKMDTLEINIPPTNTEDPPATTDYLINILGEFNVAGDFWAMKPLLEKIGVSIQAVITGDSRVEDIANAHLAHLNLVQCQKSSRYLADSMEERYNIPQVRVNFFGVEETSKSLRSIAEFFNDPVMMEATEKLIELETSRIRDAITPYRQRLTGKKVAVYVGGNKAWSLIRAFEELGMEVLMTGTQNGLPEDYQRIKETVRDGTLIVDDANAMELARLLEKYQPDLLVSGAKEKYMSLKMGVAFCDFNHDRISSFAGFQGFLNFAREVDRAVSSPVWKYTAKLKQGSVFNNPTKYPSKSSPLINTKATAHSKVSGCKKSNSKVSDYKETQFKVSNYKETYCEISACKEKSNSMKCKKSVKECSSKTKISPEVM</sequence>
<evidence type="ECO:0000256" key="2">
    <source>
        <dbReference type="ARBA" id="ARBA00005155"/>
    </source>
</evidence>
<keyword evidence="5 6" id="KW-0535">Nitrogen fixation</keyword>
<dbReference type="OrthoDB" id="61861at2157"/>
<proteinExistence type="inferred from homology"/>
<dbReference type="UniPathway" id="UPA00782"/>
<evidence type="ECO:0000256" key="1">
    <source>
        <dbReference type="ARBA" id="ARBA00003171"/>
    </source>
</evidence>
<dbReference type="PANTHER" id="PTHR42956">
    <property type="entry name" value="NITROGENASE IRON-MOLYBDENUM COFACTOR BIOSYNTHESIS PROTEIN NIFE"/>
    <property type="match status" value="1"/>
</dbReference>
<accession>K2RWD7</accession>
<name>K2RWD7_METFP</name>
<dbReference type="NCBIfam" id="TIGR01283">
    <property type="entry name" value="nifE"/>
    <property type="match status" value="1"/>
</dbReference>
<dbReference type="PROSITE" id="PS00090">
    <property type="entry name" value="NITROGENASE_1_2"/>
    <property type="match status" value="1"/>
</dbReference>
<dbReference type="GO" id="GO:0065003">
    <property type="term" value="P:protein-containing complex assembly"/>
    <property type="evidence" value="ECO:0007669"/>
    <property type="project" value="InterPro"/>
</dbReference>